<dbReference type="PANTHER" id="PTHR11959">
    <property type="entry name" value="4-HYDROXYPHENYLPYRUVATE DIOXYGENASE"/>
    <property type="match status" value="1"/>
</dbReference>
<evidence type="ECO:0000256" key="5">
    <source>
        <dbReference type="ARBA" id="ARBA00023004"/>
    </source>
</evidence>
<dbReference type="STRING" id="947166.A0A1D1VVY4"/>
<evidence type="ECO:0000259" key="6">
    <source>
        <dbReference type="PROSITE" id="PS51819"/>
    </source>
</evidence>
<keyword evidence="3" id="KW-0479">Metal-binding</keyword>
<feature type="domain" description="VOC" evidence="6">
    <location>
        <begin position="3"/>
        <end position="141"/>
    </location>
</feature>
<dbReference type="InterPro" id="IPR005956">
    <property type="entry name" value="4OHPhenylPyrv_dOase"/>
</dbReference>
<proteinExistence type="inferred from homology"/>
<name>A0A1D1VVY4_RAMVA</name>
<dbReference type="CDD" id="cd07250">
    <property type="entry name" value="HPPD_C_like"/>
    <property type="match status" value="1"/>
</dbReference>
<dbReference type="EMBL" id="BDGG01000012">
    <property type="protein sequence ID" value="GAV05625.1"/>
    <property type="molecule type" value="Genomic_DNA"/>
</dbReference>
<dbReference type="Proteomes" id="UP000186922">
    <property type="component" value="Unassembled WGS sequence"/>
</dbReference>
<evidence type="ECO:0000256" key="2">
    <source>
        <dbReference type="ARBA" id="ARBA00005877"/>
    </source>
</evidence>
<dbReference type="InterPro" id="IPR029068">
    <property type="entry name" value="Glyas_Bleomycin-R_OHBP_Dase"/>
</dbReference>
<dbReference type="CDD" id="cd08342">
    <property type="entry name" value="HPPD_N_like"/>
    <property type="match status" value="1"/>
</dbReference>
<protein>
    <recommendedName>
        <fullName evidence="6">VOC domain-containing protein</fullName>
    </recommendedName>
</protein>
<evidence type="ECO:0000256" key="3">
    <source>
        <dbReference type="ARBA" id="ARBA00022723"/>
    </source>
</evidence>
<dbReference type="InterPro" id="IPR041736">
    <property type="entry name" value="4OHPhenylPyrv_dOase_N"/>
</dbReference>
<dbReference type="OrthoDB" id="414569at2759"/>
<dbReference type="InterPro" id="IPR037523">
    <property type="entry name" value="VOC_core"/>
</dbReference>
<dbReference type="GO" id="GO:0046872">
    <property type="term" value="F:metal ion binding"/>
    <property type="evidence" value="ECO:0007669"/>
    <property type="project" value="UniProtKB-KW"/>
</dbReference>
<accession>A0A1D1VVY4</accession>
<dbReference type="SUPFAM" id="SSF54593">
    <property type="entry name" value="Glyoxalase/Bleomycin resistance protein/Dihydroxybiphenyl dioxygenase"/>
    <property type="match status" value="1"/>
</dbReference>
<dbReference type="InterPro" id="IPR004360">
    <property type="entry name" value="Glyas_Fos-R_dOase_dom"/>
</dbReference>
<sequence>MATLHHLELLVKDGLRFATNLAKQYSMTLSALRETEGACQWVVRTGNAVFVVTEPKDSKIPYSHPQHPALSLQSSKLDQGVGTVFDIAVRVKNINRVLTNCHAIGGEILMPATRTRDEFGICERAVIRSCVGNVVHTLINREDYKGPFLPGFISSTPALENKSSAFSAESLINHVDHITLVCQRGETDNVLSWYEKVFGFSRFFMNKTETETDGFVLQGNIGLRLKAMEYFHCSEMMLTSDLKDENALRIVIAESLPGHDAQSNQVESFIEEHDGPGVQHVGLYTDDIVQAASNARKMGVNLQIPPILYYSHAGKLKEIASSGECVQRLRENGILLDSEADINEGSSKSRRKYLKQIFTKPIFDRNTFFLELIERRGAQGFGTGNIAALWWSVQQTLNLQKAIAT</sequence>
<evidence type="ECO:0000256" key="1">
    <source>
        <dbReference type="ARBA" id="ARBA00001962"/>
    </source>
</evidence>
<keyword evidence="5" id="KW-0408">Iron</keyword>
<dbReference type="GO" id="GO:0009072">
    <property type="term" value="P:aromatic amino acid metabolic process"/>
    <property type="evidence" value="ECO:0007669"/>
    <property type="project" value="InterPro"/>
</dbReference>
<organism evidence="7 8">
    <name type="scientific">Ramazzottius varieornatus</name>
    <name type="common">Water bear</name>
    <name type="synonym">Tardigrade</name>
    <dbReference type="NCBI Taxonomy" id="947166"/>
    <lineage>
        <taxon>Eukaryota</taxon>
        <taxon>Metazoa</taxon>
        <taxon>Ecdysozoa</taxon>
        <taxon>Tardigrada</taxon>
        <taxon>Eutardigrada</taxon>
        <taxon>Parachela</taxon>
        <taxon>Hypsibioidea</taxon>
        <taxon>Ramazzottiidae</taxon>
        <taxon>Ramazzottius</taxon>
    </lineage>
</organism>
<dbReference type="Gene3D" id="3.10.180.10">
    <property type="entry name" value="2,3-Dihydroxybiphenyl 1,2-Dioxygenase, domain 1"/>
    <property type="match status" value="2"/>
</dbReference>
<comment type="caution">
    <text evidence="7">The sequence shown here is derived from an EMBL/GenBank/DDBJ whole genome shotgun (WGS) entry which is preliminary data.</text>
</comment>
<dbReference type="PROSITE" id="PS51819">
    <property type="entry name" value="VOC"/>
    <property type="match status" value="2"/>
</dbReference>
<keyword evidence="8" id="KW-1185">Reference proteome</keyword>
<reference evidence="7 8" key="1">
    <citation type="journal article" date="2016" name="Nat. Commun.">
        <title>Extremotolerant tardigrade genome and improved radiotolerance of human cultured cells by tardigrade-unique protein.</title>
        <authorList>
            <person name="Hashimoto T."/>
            <person name="Horikawa D.D."/>
            <person name="Saito Y."/>
            <person name="Kuwahara H."/>
            <person name="Kozuka-Hata H."/>
            <person name="Shin-I T."/>
            <person name="Minakuchi Y."/>
            <person name="Ohishi K."/>
            <person name="Motoyama A."/>
            <person name="Aizu T."/>
            <person name="Enomoto A."/>
            <person name="Kondo K."/>
            <person name="Tanaka S."/>
            <person name="Hara Y."/>
            <person name="Koshikawa S."/>
            <person name="Sagara H."/>
            <person name="Miura T."/>
            <person name="Yokobori S."/>
            <person name="Miyagawa K."/>
            <person name="Suzuki Y."/>
            <person name="Kubo T."/>
            <person name="Oyama M."/>
            <person name="Kohara Y."/>
            <person name="Fujiyama A."/>
            <person name="Arakawa K."/>
            <person name="Katayama T."/>
            <person name="Toyoda A."/>
            <person name="Kunieda T."/>
        </authorList>
    </citation>
    <scope>NUCLEOTIDE SEQUENCE [LARGE SCALE GENOMIC DNA]</scope>
    <source>
        <strain evidence="7 8">YOKOZUNA-1</strain>
    </source>
</reference>
<keyword evidence="4" id="KW-0677">Repeat</keyword>
<dbReference type="Pfam" id="PF00903">
    <property type="entry name" value="Glyoxalase"/>
    <property type="match status" value="1"/>
</dbReference>
<comment type="cofactor">
    <cofactor evidence="1">
        <name>Fe cation</name>
        <dbReference type="ChEBI" id="CHEBI:24875"/>
    </cofactor>
</comment>
<evidence type="ECO:0000256" key="4">
    <source>
        <dbReference type="ARBA" id="ARBA00022737"/>
    </source>
</evidence>
<evidence type="ECO:0000313" key="7">
    <source>
        <dbReference type="EMBL" id="GAV05625.1"/>
    </source>
</evidence>
<gene>
    <name evidence="7" type="primary">RvY_15725-1</name>
    <name evidence="7" type="synonym">RvY_15725.1</name>
    <name evidence="7" type="ORF">RvY_15725</name>
</gene>
<feature type="domain" description="VOC" evidence="6">
    <location>
        <begin position="174"/>
        <end position="332"/>
    </location>
</feature>
<evidence type="ECO:0000313" key="8">
    <source>
        <dbReference type="Proteomes" id="UP000186922"/>
    </source>
</evidence>
<comment type="similarity">
    <text evidence="2">Belongs to the 4HPPD family.</text>
</comment>
<dbReference type="AlphaFoldDB" id="A0A1D1VVY4"/>
<dbReference type="InterPro" id="IPR041735">
    <property type="entry name" value="4OHPhenylPyrv_dOase_C"/>
</dbReference>
<dbReference type="PANTHER" id="PTHR11959:SF10">
    <property type="entry name" value="4-HYDROXYPHENYLPYRUVATE DIOXYGENASE-LIKE PROTEIN"/>
    <property type="match status" value="1"/>
</dbReference>
<dbReference type="GO" id="GO:0003868">
    <property type="term" value="F:4-hydroxyphenylpyruvate dioxygenase activity"/>
    <property type="evidence" value="ECO:0007669"/>
    <property type="project" value="InterPro"/>
</dbReference>